<dbReference type="Proteomes" id="UP000290288">
    <property type="component" value="Unassembled WGS sequence"/>
</dbReference>
<dbReference type="Gene3D" id="3.90.640.10">
    <property type="entry name" value="Actin, Chain A, domain 4"/>
    <property type="match status" value="1"/>
</dbReference>
<dbReference type="OrthoDB" id="2963168at2759"/>
<dbReference type="SUPFAM" id="SSF53067">
    <property type="entry name" value="Actin-like ATPase domain"/>
    <property type="match status" value="2"/>
</dbReference>
<dbReference type="PANTHER" id="PTHR14187:SF5">
    <property type="entry name" value="HEAT SHOCK 70 KDA PROTEIN 12A"/>
    <property type="match status" value="1"/>
</dbReference>
<gene>
    <name evidence="1" type="ORF">EST38_g5375</name>
</gene>
<dbReference type="STRING" id="2316362.A0A4Q2DKM5"/>
<sequence length="591" mass="65987">MSIERIPYRGLRRKLVLAFDVGTTFSGVSYCVLDPGSVPEIKGVTRFPAHEQVSGASKIPTVIYYDKYGKVQAVGAEALQEGVFEQAEENEWTKAEWFKLHIRPKDGSTADITSKIPPLPLGKTVVQVVADYIKYLFDCAASYIKDTHANGQDLWVSVQNEIDFVLSHPNGWEGYQQTQIRQAVVAAGLVPDTTAGHARVSFISEGEASLYFAIQHGLPNGTLERGEGVVIVDAGGGTIDISTYQKPVGVKKFEEISAPKCHFYGSIFVSIHARLFLQDLLKDSDYIEDLDHIVRCFDKTTKIRFSDDKQTQYIKFGSTRDKDEEVGIRFGQLKLNGSDVAGFFAPSMKSVITTVEEMLRMGTHHITHVVLVGGFGASDWLFKELQRELGSQGLKVVRPELYVNKAVSDGAVAFHLSSMVQARIAKHSYGTLQNVEYDPVDPEHIARFSKLLVRASGRKLVPCGFAAMLAKGTRVSDDNEVKINLWREVDSKDQLSSVAFDVHCYTGDVDPCPKFYDTDPNGFKKLCSIEVDLSHLPLEPEQRKNGPGIFYTVKYWVVLKFNSAELKAQMLWYENGIERRSPARLVFYQDN</sequence>
<evidence type="ECO:0000313" key="2">
    <source>
        <dbReference type="Proteomes" id="UP000290288"/>
    </source>
</evidence>
<dbReference type="PANTHER" id="PTHR14187">
    <property type="entry name" value="ALPHA KINASE/ELONGATION FACTOR 2 KINASE"/>
    <property type="match status" value="1"/>
</dbReference>
<dbReference type="InterPro" id="IPR043129">
    <property type="entry name" value="ATPase_NBD"/>
</dbReference>
<protein>
    <submittedName>
        <fullName evidence="1">Uncharacterized protein</fullName>
    </submittedName>
</protein>
<dbReference type="EMBL" id="SDEE01000147">
    <property type="protein sequence ID" value="RXW20477.1"/>
    <property type="molecule type" value="Genomic_DNA"/>
</dbReference>
<organism evidence="1 2">
    <name type="scientific">Candolleomyces aberdarensis</name>
    <dbReference type="NCBI Taxonomy" id="2316362"/>
    <lineage>
        <taxon>Eukaryota</taxon>
        <taxon>Fungi</taxon>
        <taxon>Dikarya</taxon>
        <taxon>Basidiomycota</taxon>
        <taxon>Agaricomycotina</taxon>
        <taxon>Agaricomycetes</taxon>
        <taxon>Agaricomycetidae</taxon>
        <taxon>Agaricales</taxon>
        <taxon>Agaricineae</taxon>
        <taxon>Psathyrellaceae</taxon>
        <taxon>Candolleomyces</taxon>
    </lineage>
</organism>
<evidence type="ECO:0000313" key="1">
    <source>
        <dbReference type="EMBL" id="RXW20477.1"/>
    </source>
</evidence>
<comment type="caution">
    <text evidence="1">The sequence shown here is derived from an EMBL/GenBank/DDBJ whole genome shotgun (WGS) entry which is preliminary data.</text>
</comment>
<dbReference type="Gene3D" id="3.30.420.40">
    <property type="match status" value="2"/>
</dbReference>
<proteinExistence type="predicted"/>
<accession>A0A4Q2DKM5</accession>
<dbReference type="CDD" id="cd10170">
    <property type="entry name" value="ASKHA_NBD_HSP70"/>
    <property type="match status" value="1"/>
</dbReference>
<name>A0A4Q2DKM5_9AGAR</name>
<reference evidence="1 2" key="1">
    <citation type="submission" date="2019-01" db="EMBL/GenBank/DDBJ databases">
        <title>Draft genome sequence of Psathyrella aberdarensis IHI B618.</title>
        <authorList>
            <person name="Buettner E."/>
            <person name="Kellner H."/>
        </authorList>
    </citation>
    <scope>NUCLEOTIDE SEQUENCE [LARGE SCALE GENOMIC DNA]</scope>
    <source>
        <strain evidence="1 2">IHI B618</strain>
    </source>
</reference>
<keyword evidence="2" id="KW-1185">Reference proteome</keyword>
<dbReference type="AlphaFoldDB" id="A0A4Q2DKM5"/>